<keyword evidence="2" id="KW-0472">Membrane</keyword>
<keyword evidence="2" id="KW-0812">Transmembrane</keyword>
<evidence type="ECO:0000256" key="2">
    <source>
        <dbReference type="SAM" id="Phobius"/>
    </source>
</evidence>
<sequence length="119" mass="11991">MTTPDNDPQAPGPASSGPASSGPADASRLRDAIDRGGTGDKVAFSDPAAAPLGTDDEAAGTPPTPQQVRTARLHEAGRAQPKAHKPTPAEINGGVRWWTAAVVILVALAVLVAAWALIG</sequence>
<organism evidence="3 4">
    <name type="scientific">Pararhodobacter zhoushanensis</name>
    <dbReference type="NCBI Taxonomy" id="2479545"/>
    <lineage>
        <taxon>Bacteria</taxon>
        <taxon>Pseudomonadati</taxon>
        <taxon>Pseudomonadota</taxon>
        <taxon>Alphaproteobacteria</taxon>
        <taxon>Rhodobacterales</taxon>
        <taxon>Paracoccaceae</taxon>
        <taxon>Pararhodobacter</taxon>
    </lineage>
</organism>
<reference evidence="3 4" key="1">
    <citation type="submission" date="2022-10" db="EMBL/GenBank/DDBJ databases">
        <title>Pararhodobacter sp. nov., isolated from marine algae.</title>
        <authorList>
            <person name="Choi B.J."/>
            <person name="Kim J.M."/>
            <person name="Lee J.K."/>
            <person name="Choi D.G."/>
            <person name="Jeon C.O."/>
        </authorList>
    </citation>
    <scope>NUCLEOTIDE SEQUENCE [LARGE SCALE GENOMIC DNA]</scope>
    <source>
        <strain evidence="3 4">ZQ420</strain>
    </source>
</reference>
<keyword evidence="4" id="KW-1185">Reference proteome</keyword>
<keyword evidence="2" id="KW-1133">Transmembrane helix</keyword>
<evidence type="ECO:0000313" key="3">
    <source>
        <dbReference type="EMBL" id="MCW1933661.1"/>
    </source>
</evidence>
<feature type="region of interest" description="Disordered" evidence="1">
    <location>
        <begin position="1"/>
        <end position="92"/>
    </location>
</feature>
<evidence type="ECO:0000313" key="4">
    <source>
        <dbReference type="Proteomes" id="UP001208938"/>
    </source>
</evidence>
<dbReference type="RefSeq" id="WP_264506542.1">
    <property type="nucleotide sequence ID" value="NZ_JAPDFL010000001.1"/>
</dbReference>
<dbReference type="Proteomes" id="UP001208938">
    <property type="component" value="Unassembled WGS sequence"/>
</dbReference>
<evidence type="ECO:0000256" key="1">
    <source>
        <dbReference type="SAM" id="MobiDB-lite"/>
    </source>
</evidence>
<gene>
    <name evidence="3" type="ORF">OKW52_15695</name>
</gene>
<accession>A0ABT3H1M4</accession>
<dbReference type="EMBL" id="JAPDFL010000001">
    <property type="protein sequence ID" value="MCW1933661.1"/>
    <property type="molecule type" value="Genomic_DNA"/>
</dbReference>
<feature type="compositionally biased region" description="Low complexity" evidence="1">
    <location>
        <begin position="8"/>
        <end position="26"/>
    </location>
</feature>
<proteinExistence type="predicted"/>
<feature type="compositionally biased region" description="Basic and acidic residues" evidence="1">
    <location>
        <begin position="27"/>
        <end position="38"/>
    </location>
</feature>
<protein>
    <submittedName>
        <fullName evidence="3">Uncharacterized protein</fullName>
    </submittedName>
</protein>
<name>A0ABT3H1M4_9RHOB</name>
<comment type="caution">
    <text evidence="3">The sequence shown here is derived from an EMBL/GenBank/DDBJ whole genome shotgun (WGS) entry which is preliminary data.</text>
</comment>
<feature type="transmembrane region" description="Helical" evidence="2">
    <location>
        <begin position="97"/>
        <end position="118"/>
    </location>
</feature>